<dbReference type="PANTHER" id="PTHR28161">
    <property type="entry name" value="ATP SYNTHASE SUBUNIT F, MITOCHONDRIAL"/>
    <property type="match status" value="1"/>
</dbReference>
<keyword evidence="1" id="KW-0472">Membrane</keyword>
<feature type="transmembrane region" description="Helical" evidence="1">
    <location>
        <begin position="69"/>
        <end position="87"/>
    </location>
</feature>
<dbReference type="AlphaFoldDB" id="A0A1Y2EZI3"/>
<dbReference type="OrthoDB" id="5561579at2759"/>
<feature type="non-terminal residue" evidence="2">
    <location>
        <position position="1"/>
    </location>
</feature>
<comment type="caution">
    <text evidence="2">The sequence shown here is derived from an EMBL/GenBank/DDBJ whole genome shotgun (WGS) entry which is preliminary data.</text>
</comment>
<keyword evidence="3" id="KW-1185">Reference proteome</keyword>
<dbReference type="InParanoid" id="A0A1Y2EZI3"/>
<evidence type="ECO:0000313" key="3">
    <source>
        <dbReference type="Proteomes" id="UP000193467"/>
    </source>
</evidence>
<organism evidence="2 3">
    <name type="scientific">Leucosporidium creatinivorum</name>
    <dbReference type="NCBI Taxonomy" id="106004"/>
    <lineage>
        <taxon>Eukaryota</taxon>
        <taxon>Fungi</taxon>
        <taxon>Dikarya</taxon>
        <taxon>Basidiomycota</taxon>
        <taxon>Pucciniomycotina</taxon>
        <taxon>Microbotryomycetes</taxon>
        <taxon>Leucosporidiales</taxon>
        <taxon>Leucosporidium</taxon>
    </lineage>
</organism>
<evidence type="ECO:0000313" key="2">
    <source>
        <dbReference type="EMBL" id="ORY76887.1"/>
    </source>
</evidence>
<protein>
    <submittedName>
        <fullName evidence="2">Mitochondrial F1-F0 ATP synthase subunit F of fungi-domain-containing protein</fullName>
    </submittedName>
</protein>
<keyword evidence="1" id="KW-1133">Transmembrane helix</keyword>
<dbReference type="EMBL" id="MCGR01000033">
    <property type="protein sequence ID" value="ORY76887.1"/>
    <property type="molecule type" value="Genomic_DNA"/>
</dbReference>
<dbReference type="InterPro" id="IPR019727">
    <property type="entry name" value="ATP_synth_F0_fsu_mt_fun"/>
</dbReference>
<sequence>SRLAALIPPKIASPSAIGAPQSAARMTRVVDFYSKLPKGAAAKKSAGANPFARYKQRYFEGENASGAPFIHAIVGLFFIGYTIDYNMHLKHHKK</sequence>
<dbReference type="Proteomes" id="UP000193467">
    <property type="component" value="Unassembled WGS sequence"/>
</dbReference>
<dbReference type="PANTHER" id="PTHR28161:SF1">
    <property type="entry name" value="ATP SYNTHASE SUBUNIT F, MITOCHONDRIAL"/>
    <property type="match status" value="1"/>
</dbReference>
<proteinExistence type="predicted"/>
<accession>A0A1Y2EZI3</accession>
<dbReference type="Pfam" id="PF10791">
    <property type="entry name" value="F1F0-ATPsyn_F"/>
    <property type="match status" value="1"/>
</dbReference>
<name>A0A1Y2EZI3_9BASI</name>
<dbReference type="STRING" id="106004.A0A1Y2EZI3"/>
<gene>
    <name evidence="2" type="ORF">BCR35DRAFT_267329</name>
</gene>
<evidence type="ECO:0000256" key="1">
    <source>
        <dbReference type="SAM" id="Phobius"/>
    </source>
</evidence>
<dbReference type="GO" id="GO:0046933">
    <property type="term" value="F:proton-transporting ATP synthase activity, rotational mechanism"/>
    <property type="evidence" value="ECO:0007669"/>
    <property type="project" value="TreeGrafter"/>
</dbReference>
<keyword evidence="1" id="KW-0812">Transmembrane</keyword>
<dbReference type="FunCoup" id="A0A1Y2EZI3">
    <property type="interactions" value="53"/>
</dbReference>
<reference evidence="2 3" key="1">
    <citation type="submission" date="2016-07" db="EMBL/GenBank/DDBJ databases">
        <title>Pervasive Adenine N6-methylation of Active Genes in Fungi.</title>
        <authorList>
            <consortium name="DOE Joint Genome Institute"/>
            <person name="Mondo S.J."/>
            <person name="Dannebaum R.O."/>
            <person name="Kuo R.C."/>
            <person name="Labutti K."/>
            <person name="Haridas S."/>
            <person name="Kuo A."/>
            <person name="Salamov A."/>
            <person name="Ahrendt S.R."/>
            <person name="Lipzen A."/>
            <person name="Sullivan W."/>
            <person name="Andreopoulos W.B."/>
            <person name="Clum A."/>
            <person name="Lindquist E."/>
            <person name="Daum C."/>
            <person name="Ramamoorthy G.K."/>
            <person name="Gryganskyi A."/>
            <person name="Culley D."/>
            <person name="Magnuson J.K."/>
            <person name="James T.Y."/>
            <person name="O'Malley M.A."/>
            <person name="Stajich J.E."/>
            <person name="Spatafora J.W."/>
            <person name="Visel A."/>
            <person name="Grigoriev I.V."/>
        </authorList>
    </citation>
    <scope>NUCLEOTIDE SEQUENCE [LARGE SCALE GENOMIC DNA]</scope>
    <source>
        <strain evidence="2 3">62-1032</strain>
    </source>
</reference>